<evidence type="ECO:0000256" key="3">
    <source>
        <dbReference type="ARBA" id="ARBA00023172"/>
    </source>
</evidence>
<feature type="compositionally biased region" description="Basic and acidic residues" evidence="6">
    <location>
        <begin position="361"/>
        <end position="372"/>
    </location>
</feature>
<dbReference type="InterPro" id="IPR050639">
    <property type="entry name" value="SSR_resolvase"/>
</dbReference>
<dbReference type="SUPFAM" id="SSF53041">
    <property type="entry name" value="Resolvase-like"/>
    <property type="match status" value="1"/>
</dbReference>
<evidence type="ECO:0000256" key="4">
    <source>
        <dbReference type="PIRSR" id="PIRSR606118-50"/>
    </source>
</evidence>
<evidence type="ECO:0000259" key="8">
    <source>
        <dbReference type="PROSITE" id="PS51737"/>
    </source>
</evidence>
<dbReference type="InterPro" id="IPR011109">
    <property type="entry name" value="DNA_bind_recombinase_dom"/>
</dbReference>
<dbReference type="InterPro" id="IPR038109">
    <property type="entry name" value="DNA_bind_recomb_sf"/>
</dbReference>
<dbReference type="GO" id="GO:0015074">
    <property type="term" value="P:DNA integration"/>
    <property type="evidence" value="ECO:0007669"/>
    <property type="project" value="UniProtKB-KW"/>
</dbReference>
<evidence type="ECO:0000256" key="1">
    <source>
        <dbReference type="ARBA" id="ARBA00022908"/>
    </source>
</evidence>
<dbReference type="EMBL" id="MK500567">
    <property type="protein sequence ID" value="QBK92036.1"/>
    <property type="molecule type" value="Genomic_DNA"/>
</dbReference>
<dbReference type="Gene3D" id="3.90.1750.20">
    <property type="entry name" value="Putative Large Serine Recombinase, Chain B, Domain 2"/>
    <property type="match status" value="1"/>
</dbReference>
<dbReference type="InterPro" id="IPR006118">
    <property type="entry name" value="Recombinase_CS"/>
</dbReference>
<feature type="domain" description="Recombinase" evidence="8">
    <location>
        <begin position="172"/>
        <end position="277"/>
    </location>
</feature>
<dbReference type="PROSITE" id="PS51736">
    <property type="entry name" value="RECOMBINASES_3"/>
    <property type="match status" value="1"/>
</dbReference>
<dbReference type="InterPro" id="IPR036162">
    <property type="entry name" value="Resolvase-like_N_sf"/>
</dbReference>
<organism evidence="9">
    <name type="scientific">Pithovirus LCPAC304</name>
    <dbReference type="NCBI Taxonomy" id="2506594"/>
    <lineage>
        <taxon>Viruses</taxon>
        <taxon>Pithoviruses</taxon>
    </lineage>
</organism>
<dbReference type="PANTHER" id="PTHR30461:SF23">
    <property type="entry name" value="DNA RECOMBINASE-RELATED"/>
    <property type="match status" value="1"/>
</dbReference>
<feature type="compositionally biased region" description="Basic and acidic residues" evidence="6">
    <location>
        <begin position="269"/>
        <end position="279"/>
    </location>
</feature>
<dbReference type="Pfam" id="PF00239">
    <property type="entry name" value="Resolvase"/>
    <property type="match status" value="1"/>
</dbReference>
<dbReference type="Pfam" id="PF07508">
    <property type="entry name" value="Recombinase"/>
    <property type="match status" value="1"/>
</dbReference>
<sequence>MNGWGSETTTDQNALRAGIYLRVSTLDQKEGHGIELQKTRCEAMATVKGWTITKVYMDEGISGTIKETDRPGFSQLIDDANHKLIDAVIVYALDRLGRKTQIVLRTIENLAEMGIKLVSCRENLDTSSAAGTFMVTIFAALSQLDRDTIVERMKAGTEERRKIDGDIGGHMPMGYKRARSTVLIVEEKAKIVRHIFHRRYIDFRFMYEIADELNEKDVPRPTKRGKVWKAAVVQRILDNEGKYLGGYRNRSKFRWPRILPLTFEEQERDAKENMKRQSELDLPSAGTSIKGVDKNRSNIKRSKRGLAQLQALRKGEIIPRSTEELKPPKIYKEKRKIQRIIPGTPTPPRRSALGIRIPSPESKKRSPPKEPSKGPGIRVTTIPPRQIPTFVREIPIDVQHPQPPPIKRGTRSFGPP</sequence>
<dbReference type="Gene3D" id="3.40.50.1390">
    <property type="entry name" value="Resolvase, N-terminal catalytic domain"/>
    <property type="match status" value="1"/>
</dbReference>
<keyword evidence="3" id="KW-0233">DNA recombination</keyword>
<evidence type="ECO:0000313" key="9">
    <source>
        <dbReference type="EMBL" id="QBK92036.1"/>
    </source>
</evidence>
<feature type="compositionally biased region" description="Basic and acidic residues" evidence="6">
    <location>
        <begin position="319"/>
        <end position="331"/>
    </location>
</feature>
<feature type="domain" description="Resolvase/invertase-type recombinase catalytic" evidence="7">
    <location>
        <begin position="16"/>
        <end position="164"/>
    </location>
</feature>
<dbReference type="GO" id="GO:0000150">
    <property type="term" value="F:DNA strand exchange activity"/>
    <property type="evidence" value="ECO:0007669"/>
    <property type="project" value="InterPro"/>
</dbReference>
<proteinExistence type="predicted"/>
<dbReference type="CDD" id="cd00338">
    <property type="entry name" value="Ser_Recombinase"/>
    <property type="match status" value="1"/>
</dbReference>
<dbReference type="PANTHER" id="PTHR30461">
    <property type="entry name" value="DNA-INVERTASE FROM LAMBDOID PROPHAGE"/>
    <property type="match status" value="1"/>
</dbReference>
<gene>
    <name evidence="9" type="ORF">LCPAC304_03830</name>
</gene>
<keyword evidence="2" id="KW-0238">DNA-binding</keyword>
<protein>
    <submittedName>
        <fullName evidence="9">Resolvase</fullName>
    </submittedName>
</protein>
<feature type="region of interest" description="Disordered" evidence="6">
    <location>
        <begin position="269"/>
        <end position="305"/>
    </location>
</feature>
<dbReference type="GO" id="GO:0003677">
    <property type="term" value="F:DNA binding"/>
    <property type="evidence" value="ECO:0007669"/>
    <property type="project" value="UniProtKB-KW"/>
</dbReference>
<feature type="region of interest" description="Disordered" evidence="6">
    <location>
        <begin position="319"/>
        <end position="416"/>
    </location>
</feature>
<evidence type="ECO:0000256" key="5">
    <source>
        <dbReference type="PROSITE-ProRule" id="PRU10137"/>
    </source>
</evidence>
<evidence type="ECO:0000259" key="7">
    <source>
        <dbReference type="PROSITE" id="PS51736"/>
    </source>
</evidence>
<dbReference type="InterPro" id="IPR006119">
    <property type="entry name" value="Resolv_N"/>
</dbReference>
<name>A0A481Z8W0_9VIRU</name>
<accession>A0A481Z8W0</accession>
<dbReference type="PROSITE" id="PS51737">
    <property type="entry name" value="RECOMBINASE_DNA_BIND"/>
    <property type="match status" value="1"/>
</dbReference>
<evidence type="ECO:0000256" key="6">
    <source>
        <dbReference type="SAM" id="MobiDB-lite"/>
    </source>
</evidence>
<dbReference type="PROSITE" id="PS00397">
    <property type="entry name" value="RECOMBINASES_1"/>
    <property type="match status" value="1"/>
</dbReference>
<reference evidence="9" key="1">
    <citation type="journal article" date="2019" name="MBio">
        <title>Virus Genomes from Deep Sea Sediments Expand the Ocean Megavirome and Support Independent Origins of Viral Gigantism.</title>
        <authorList>
            <person name="Backstrom D."/>
            <person name="Yutin N."/>
            <person name="Jorgensen S.L."/>
            <person name="Dharamshi J."/>
            <person name="Homa F."/>
            <person name="Zaremba-Niedwiedzka K."/>
            <person name="Spang A."/>
            <person name="Wolf Y.I."/>
            <person name="Koonin E.V."/>
            <person name="Ettema T.J."/>
        </authorList>
    </citation>
    <scope>NUCLEOTIDE SEQUENCE</scope>
</reference>
<keyword evidence="1" id="KW-0229">DNA integration</keyword>
<dbReference type="SMART" id="SM00857">
    <property type="entry name" value="Resolvase"/>
    <property type="match status" value="1"/>
</dbReference>
<evidence type="ECO:0000256" key="2">
    <source>
        <dbReference type="ARBA" id="ARBA00023125"/>
    </source>
</evidence>
<feature type="active site" description="O-(5'-phospho-DNA)-serine intermediate" evidence="4 5">
    <location>
        <position position="24"/>
    </location>
</feature>